<dbReference type="EMBL" id="CP142434">
    <property type="protein sequence ID" value="XBC48157.1"/>
    <property type="molecule type" value="Genomic_DNA"/>
</dbReference>
<gene>
    <name evidence="1" type="ORF">VUQ09_01850</name>
</gene>
<accession>A0AB74TYE3</accession>
<reference evidence="1" key="1">
    <citation type="submission" date="2023-12" db="EMBL/GenBank/DDBJ databases">
        <title>Dolosigranulum savutii sp. nov. isolated from human upper respiratory samples collected in Botswana.</title>
        <authorList>
            <person name="Kelly M.S."/>
        </authorList>
    </citation>
    <scope>NUCLEOTIDE SEQUENCE</scope>
    <source>
        <strain evidence="1">MSK312</strain>
    </source>
</reference>
<organism evidence="1">
    <name type="scientific">Dolosigranulum savutiense</name>
    <dbReference type="NCBI Taxonomy" id="3110288"/>
    <lineage>
        <taxon>Bacteria</taxon>
        <taxon>Bacillati</taxon>
        <taxon>Bacillota</taxon>
        <taxon>Bacilli</taxon>
        <taxon>Lactobacillales</taxon>
        <taxon>Carnobacteriaceae</taxon>
        <taxon>Dolosigranulum</taxon>
    </lineage>
</organism>
<dbReference type="RefSeq" id="WP_347298172.1">
    <property type="nucleotide sequence ID" value="NZ_CP142434.1"/>
</dbReference>
<evidence type="ECO:0000313" key="1">
    <source>
        <dbReference type="EMBL" id="XBC48157.1"/>
    </source>
</evidence>
<name>A0AB74TYE3_9LACT</name>
<proteinExistence type="predicted"/>
<protein>
    <submittedName>
        <fullName evidence="1">Phage capsid protein</fullName>
    </submittedName>
</protein>
<dbReference type="AlphaFoldDB" id="A0AB74TYE3"/>
<sequence length="309" mass="33873">MGTQNYPENNLQNTLSLQNLEAKSIDYTYRFSENFSKFIEALGITRQIPVQDGFTIKMYKAPEVELADGEVGEGELIPLSKVTPQVHETKEVKLKKFRKVTTIEAIQKYGADEAVNRTDEAIVKEVQRGIRDDLFEVITSGEEKTNLKAGTLQGALATAWGTLETLFEDDDIQVVAFVHPMDIAQQIADKNLTLETQFGLRYYTTVTGTIVFSSTRVPKGTVCATAADNIQIAYIPNNSAGFSAFNMVGDRFGYIGATHDRQINNLTVETVFATGILMFPERVDGVISIKIGGPNAEAGTEDADEVPGG</sequence>